<feature type="compositionally biased region" description="Basic and acidic residues" evidence="1">
    <location>
        <begin position="257"/>
        <end position="277"/>
    </location>
</feature>
<gene>
    <name evidence="2" type="ORF">CWC22_005695</name>
</gene>
<dbReference type="Proteomes" id="UP000305729">
    <property type="component" value="Chromosome 1"/>
</dbReference>
<accession>A0A5S3URF8</accession>
<protein>
    <submittedName>
        <fullName evidence="2">Uncharacterized protein</fullName>
    </submittedName>
</protein>
<evidence type="ECO:0000256" key="1">
    <source>
        <dbReference type="SAM" id="MobiDB-lite"/>
    </source>
</evidence>
<evidence type="ECO:0000313" key="3">
    <source>
        <dbReference type="Proteomes" id="UP000305729"/>
    </source>
</evidence>
<proteinExistence type="predicted"/>
<dbReference type="RefSeq" id="WP_138539417.1">
    <property type="nucleotide sequence ID" value="NZ_CP045429.1"/>
</dbReference>
<sequence length="277" mass="30003">MTTETKPISQQLTEVAGRANALCQTVADKAGEITTTLNAKLAQVDARITNAEASLNTEMAQAQAEFNSWKSGHTELVNGLEVHKQGKIKRYFFATNLGNGGYTADRDGPDAEFPHCAAPQEPYYINLLEFDAQNGGGFGAGGDYFKCEVIMTHRGMFATSYTEHLVFTGTSFSDCVSAVMEAKSIVHNNHLSLFISEPDNPAKEIPLGPDLKGSSVPVNFRAIGQGGDSGIARLTLKIDPRYHCGASRAIGVSTEYTSERGRPSAERISHNQPTWER</sequence>
<evidence type="ECO:0000313" key="2">
    <source>
        <dbReference type="EMBL" id="QPB82508.1"/>
    </source>
</evidence>
<reference evidence="2 3" key="1">
    <citation type="submission" date="2019-10" db="EMBL/GenBank/DDBJ databases">
        <title>Pseudoalteromonas rubra S4059.</title>
        <authorList>
            <person name="Paulsen S."/>
            <person name="Wang X."/>
        </authorList>
    </citation>
    <scope>NUCLEOTIDE SEQUENCE [LARGE SCALE GENOMIC DNA]</scope>
    <source>
        <strain evidence="2 3">S4059</strain>
    </source>
</reference>
<organism evidence="2 3">
    <name type="scientific">Pseudoalteromonas rubra</name>
    <dbReference type="NCBI Taxonomy" id="43658"/>
    <lineage>
        <taxon>Bacteria</taxon>
        <taxon>Pseudomonadati</taxon>
        <taxon>Pseudomonadota</taxon>
        <taxon>Gammaproteobacteria</taxon>
        <taxon>Alteromonadales</taxon>
        <taxon>Pseudoalteromonadaceae</taxon>
        <taxon>Pseudoalteromonas</taxon>
    </lineage>
</organism>
<dbReference type="AlphaFoldDB" id="A0A5S3URF8"/>
<dbReference type="EMBL" id="CP045429">
    <property type="protein sequence ID" value="QPB82508.1"/>
    <property type="molecule type" value="Genomic_DNA"/>
</dbReference>
<name>A0A5S3URF8_9GAMM</name>
<feature type="region of interest" description="Disordered" evidence="1">
    <location>
        <begin position="255"/>
        <end position="277"/>
    </location>
</feature>